<dbReference type="Gene3D" id="2.30.30.280">
    <property type="entry name" value="Adenine nucleotide alpha hydrolases-like domains"/>
    <property type="match status" value="1"/>
</dbReference>
<dbReference type="Proteomes" id="UP000885672">
    <property type="component" value="Unassembled WGS sequence"/>
</dbReference>
<evidence type="ECO:0000256" key="7">
    <source>
        <dbReference type="ARBA" id="ARBA00023157"/>
    </source>
</evidence>
<evidence type="ECO:0000313" key="12">
    <source>
        <dbReference type="EMBL" id="HDQ98723.1"/>
    </source>
</evidence>
<dbReference type="PANTHER" id="PTHR11933:SF5">
    <property type="entry name" value="MITOCHONDRIAL TRNA-SPECIFIC 2-THIOURIDYLASE 1"/>
    <property type="match status" value="1"/>
</dbReference>
<accession>A0A7V0XE73</accession>
<dbReference type="GO" id="GO:0103016">
    <property type="term" value="F:tRNA-uridine 2-sulfurtransferase activity"/>
    <property type="evidence" value="ECO:0007669"/>
    <property type="project" value="UniProtKB-EC"/>
</dbReference>
<dbReference type="InterPro" id="IPR046885">
    <property type="entry name" value="MnmA-like_C"/>
</dbReference>
<dbReference type="PANTHER" id="PTHR11933">
    <property type="entry name" value="TRNA 5-METHYLAMINOMETHYL-2-THIOURIDYLATE -METHYLTRANSFERASE"/>
    <property type="match status" value="1"/>
</dbReference>
<dbReference type="InterPro" id="IPR004506">
    <property type="entry name" value="MnmA-like"/>
</dbReference>
<feature type="domain" description="tRNA-specific 2-thiouridylase MnmA-like C-terminal" evidence="10">
    <location>
        <begin position="284"/>
        <end position="354"/>
    </location>
</feature>
<dbReference type="Pfam" id="PF20258">
    <property type="entry name" value="tRNA_Me_trans_C"/>
    <property type="match status" value="1"/>
</dbReference>
<dbReference type="NCBIfam" id="TIGR00420">
    <property type="entry name" value="trmU"/>
    <property type="match status" value="1"/>
</dbReference>
<protein>
    <recommendedName>
        <fullName evidence="9">tRNA-specific 2-thiouridylase MnmA</fullName>
        <ecNumber evidence="9">2.8.1.13</ecNumber>
    </recommendedName>
</protein>
<keyword evidence="5 9" id="KW-0067">ATP-binding</keyword>
<comment type="function">
    <text evidence="9">Catalyzes the 2-thiolation of uridine at the wobble position (U34) of tRNA, leading to the formation of s(2)U34.</text>
</comment>
<dbReference type="Gene3D" id="3.40.50.620">
    <property type="entry name" value="HUPs"/>
    <property type="match status" value="1"/>
</dbReference>
<dbReference type="InterPro" id="IPR014729">
    <property type="entry name" value="Rossmann-like_a/b/a_fold"/>
</dbReference>
<comment type="caution">
    <text evidence="12">The sequence shown here is derived from an EMBL/GenBank/DDBJ whole genome shotgun (WGS) entry which is preliminary data.</text>
</comment>
<organism evidence="12">
    <name type="scientific">candidate division WOR-3 bacterium</name>
    <dbReference type="NCBI Taxonomy" id="2052148"/>
    <lineage>
        <taxon>Bacteria</taxon>
        <taxon>Bacteria division WOR-3</taxon>
    </lineage>
</organism>
<keyword evidence="4 9" id="KW-0547">Nucleotide-binding</keyword>
<feature type="region of interest" description="Interaction with tRNA" evidence="9">
    <location>
        <begin position="150"/>
        <end position="152"/>
    </location>
</feature>
<dbReference type="HAMAP" id="MF_00144">
    <property type="entry name" value="tRNA_thiouridyl_MnmA"/>
    <property type="match status" value="1"/>
</dbReference>
<comment type="subcellular location">
    <subcellularLocation>
        <location evidence="9">Cytoplasm</location>
    </subcellularLocation>
</comment>
<keyword evidence="2 9" id="KW-0808">Transferase</keyword>
<comment type="caution">
    <text evidence="9">Lacks conserved residue(s) required for the propagation of feature annotation.</text>
</comment>
<dbReference type="InterPro" id="IPR023382">
    <property type="entry name" value="MnmA-like_central_sf"/>
</dbReference>
<dbReference type="CDD" id="cd01998">
    <property type="entry name" value="MnmA_TRMU-like"/>
    <property type="match status" value="1"/>
</dbReference>
<dbReference type="Pfam" id="PF20259">
    <property type="entry name" value="tRNA_Me_trans_M"/>
    <property type="match status" value="1"/>
</dbReference>
<name>A0A7V0XE73_UNCW3</name>
<feature type="site" description="Interaction with tRNA" evidence="9">
    <location>
        <position position="338"/>
    </location>
</feature>
<keyword evidence="6 9" id="KW-0694">RNA-binding</keyword>
<dbReference type="InterPro" id="IPR046884">
    <property type="entry name" value="MnmA-like_central"/>
</dbReference>
<dbReference type="GO" id="GO:0002143">
    <property type="term" value="P:tRNA wobble position uridine thiolation"/>
    <property type="evidence" value="ECO:0007669"/>
    <property type="project" value="TreeGrafter"/>
</dbReference>
<dbReference type="Gene3D" id="2.40.30.10">
    <property type="entry name" value="Translation factors"/>
    <property type="match status" value="1"/>
</dbReference>
<evidence type="ECO:0000256" key="2">
    <source>
        <dbReference type="ARBA" id="ARBA00022679"/>
    </source>
</evidence>
<evidence type="ECO:0000259" key="10">
    <source>
        <dbReference type="Pfam" id="PF20258"/>
    </source>
</evidence>
<dbReference type="NCBIfam" id="NF001138">
    <property type="entry name" value="PRK00143.1"/>
    <property type="match status" value="1"/>
</dbReference>
<comment type="similarity">
    <text evidence="9">Belongs to the MnmA/TRMU family.</text>
</comment>
<evidence type="ECO:0000256" key="3">
    <source>
        <dbReference type="ARBA" id="ARBA00022694"/>
    </source>
</evidence>
<evidence type="ECO:0000256" key="9">
    <source>
        <dbReference type="HAMAP-Rule" id="MF_00144"/>
    </source>
</evidence>
<evidence type="ECO:0000259" key="11">
    <source>
        <dbReference type="Pfam" id="PF20259"/>
    </source>
</evidence>
<proteinExistence type="inferred from homology"/>
<dbReference type="Pfam" id="PF03054">
    <property type="entry name" value="tRNA_Me_trans"/>
    <property type="match status" value="1"/>
</dbReference>
<evidence type="ECO:0000256" key="6">
    <source>
        <dbReference type="ARBA" id="ARBA00022884"/>
    </source>
</evidence>
<feature type="binding site" evidence="9">
    <location>
        <position position="32"/>
    </location>
    <ligand>
        <name>ATP</name>
        <dbReference type="ChEBI" id="CHEBI:30616"/>
    </ligand>
</feature>
<dbReference type="GO" id="GO:0005524">
    <property type="term" value="F:ATP binding"/>
    <property type="evidence" value="ECO:0007669"/>
    <property type="project" value="UniProtKB-KW"/>
</dbReference>
<dbReference type="GO" id="GO:0000049">
    <property type="term" value="F:tRNA binding"/>
    <property type="evidence" value="ECO:0007669"/>
    <property type="project" value="UniProtKB-KW"/>
</dbReference>
<dbReference type="GO" id="GO:0005737">
    <property type="term" value="C:cytoplasm"/>
    <property type="evidence" value="ECO:0007669"/>
    <property type="project" value="UniProtKB-SubCell"/>
</dbReference>
<keyword evidence="9" id="KW-0963">Cytoplasm</keyword>
<keyword evidence="3 9" id="KW-0819">tRNA processing</keyword>
<dbReference type="EC" id="2.8.1.13" evidence="9"/>
<reference evidence="12" key="1">
    <citation type="journal article" date="2020" name="mSystems">
        <title>Genome- and Community-Level Interaction Insights into Carbon Utilization and Element Cycling Functions of Hydrothermarchaeota in Hydrothermal Sediment.</title>
        <authorList>
            <person name="Zhou Z."/>
            <person name="Liu Y."/>
            <person name="Xu W."/>
            <person name="Pan J."/>
            <person name="Luo Z.H."/>
            <person name="Li M."/>
        </authorList>
    </citation>
    <scope>NUCLEOTIDE SEQUENCE [LARGE SCALE GENOMIC DNA]</scope>
    <source>
        <strain evidence="12">SpSt-1182</strain>
    </source>
</reference>
<feature type="site" description="Interaction with tRNA" evidence="9">
    <location>
        <position position="129"/>
    </location>
</feature>
<comment type="catalytic activity">
    <reaction evidence="8 9">
        <text>S-sulfanyl-L-cysteinyl-[protein] + uridine(34) in tRNA + AH2 + ATP = 2-thiouridine(34) in tRNA + L-cysteinyl-[protein] + A + AMP + diphosphate + H(+)</text>
        <dbReference type="Rhea" id="RHEA:47032"/>
        <dbReference type="Rhea" id="RHEA-COMP:10131"/>
        <dbReference type="Rhea" id="RHEA-COMP:11726"/>
        <dbReference type="Rhea" id="RHEA-COMP:11727"/>
        <dbReference type="Rhea" id="RHEA-COMP:11728"/>
        <dbReference type="ChEBI" id="CHEBI:13193"/>
        <dbReference type="ChEBI" id="CHEBI:15378"/>
        <dbReference type="ChEBI" id="CHEBI:17499"/>
        <dbReference type="ChEBI" id="CHEBI:29950"/>
        <dbReference type="ChEBI" id="CHEBI:30616"/>
        <dbReference type="ChEBI" id="CHEBI:33019"/>
        <dbReference type="ChEBI" id="CHEBI:61963"/>
        <dbReference type="ChEBI" id="CHEBI:65315"/>
        <dbReference type="ChEBI" id="CHEBI:87170"/>
        <dbReference type="ChEBI" id="CHEBI:456215"/>
        <dbReference type="EC" id="2.8.1.13"/>
    </reaction>
</comment>
<evidence type="ECO:0000256" key="1">
    <source>
        <dbReference type="ARBA" id="ARBA00022555"/>
    </source>
</evidence>
<feature type="domain" description="tRNA-specific 2-thiouridylase MnmA-like central" evidence="11">
    <location>
        <begin position="220"/>
        <end position="272"/>
    </location>
</feature>
<dbReference type="SUPFAM" id="SSF52402">
    <property type="entry name" value="Adenine nucleotide alpha hydrolases-like"/>
    <property type="match status" value="1"/>
</dbReference>
<feature type="binding site" evidence="9">
    <location>
        <begin position="6"/>
        <end position="13"/>
    </location>
    <ligand>
        <name>ATP</name>
        <dbReference type="ChEBI" id="CHEBI:30616"/>
    </ligand>
</feature>
<evidence type="ECO:0000256" key="4">
    <source>
        <dbReference type="ARBA" id="ARBA00022741"/>
    </source>
</evidence>
<feature type="active site" description="Cysteine persulfide intermediate" evidence="9">
    <location>
        <position position="200"/>
    </location>
</feature>
<dbReference type="EMBL" id="DSBX01000010">
    <property type="protein sequence ID" value="HDQ98723.1"/>
    <property type="molecule type" value="Genomic_DNA"/>
</dbReference>
<keyword evidence="7" id="KW-1015">Disulfide bond</keyword>
<keyword evidence="1 9" id="KW-0820">tRNA-binding</keyword>
<feature type="active site" description="Nucleophile" evidence="9">
    <location>
        <position position="104"/>
    </location>
</feature>
<evidence type="ECO:0000256" key="8">
    <source>
        <dbReference type="ARBA" id="ARBA00051542"/>
    </source>
</evidence>
<feature type="binding site" evidence="9">
    <location>
        <position position="128"/>
    </location>
    <ligand>
        <name>ATP</name>
        <dbReference type="ChEBI" id="CHEBI:30616"/>
    </ligand>
</feature>
<gene>
    <name evidence="9 12" type="primary">mnmA</name>
    <name evidence="12" type="ORF">ENN51_00345</name>
</gene>
<evidence type="ECO:0000256" key="5">
    <source>
        <dbReference type="ARBA" id="ARBA00022840"/>
    </source>
</evidence>
<sequence length="369" mass="40477">MRILVAMSGGVDSSVAAALLRTDGHEVIGVTMRLADEDPSLRPTGAAERGCCGVRAIEDARRVCARLGIPHYPLDFWEAMESEVIAEFCAEYARGRTPNPCIRCNDILKFHILLGRLAEFKADRLATGHYARIVPVNGSFQLRRAADRRRDQSYFLYRFTQEQLARVILPLGELTKDEVRAQAGSLGLPVADKPDSQEICFVPGDDYPIFLRKRRPGLFRPGPVKDETGCELGRHNGIAGFTIGQRKGLGLPLGERRYVVRLEPETATVVLGPESSAYGTTAELEAVTWVAGCPPAERFRARVRIRNQHPAAPALVHVEPDRSLVTFDRPQWALTPGQAAVCYDDDRVLGGGTIARTGNARPAARVTGN</sequence>
<dbReference type="AlphaFoldDB" id="A0A7V0XE73"/>